<organism evidence="3 4">
    <name type="scientific">Streptomyces chrestomyceticus</name>
    <dbReference type="NCBI Taxonomy" id="68185"/>
    <lineage>
        <taxon>Bacteria</taxon>
        <taxon>Bacillati</taxon>
        <taxon>Actinomycetota</taxon>
        <taxon>Actinomycetes</taxon>
        <taxon>Kitasatosporales</taxon>
        <taxon>Streptomycetaceae</taxon>
        <taxon>Streptomyces</taxon>
    </lineage>
</organism>
<keyword evidence="2" id="KW-0812">Transmembrane</keyword>
<feature type="transmembrane region" description="Helical" evidence="2">
    <location>
        <begin position="137"/>
        <end position="155"/>
    </location>
</feature>
<evidence type="ECO:0000256" key="1">
    <source>
        <dbReference type="SAM" id="MobiDB-lite"/>
    </source>
</evidence>
<keyword evidence="2" id="KW-0472">Membrane</keyword>
<proteinExistence type="predicted"/>
<name>A0ABU7WKR3_9ACTN</name>
<dbReference type="Proteomes" id="UP001348265">
    <property type="component" value="Unassembled WGS sequence"/>
</dbReference>
<accession>A0ABU7WKR3</accession>
<keyword evidence="4" id="KW-1185">Reference proteome</keyword>
<sequence>MSRRAGSEGPDGTASASASRTGKAKADTGGTAVSGTVVGSTISSTTIGHQSNNWYSLFSRREKTAAGWGLYLIIALISVVVLVMRPEGPWEQFVLPYALLVVAHCACLLLAVDAWAWRGEGRWNWVWLNRFSALRGPVRLAVSFLCLTLTVLALLRMAYLKDHGELDITNSVDASGNQRLKDKGSALLTAHPEAPRRYLRLTVAVESSKPYTSCKSDTTFDLWLDGPQAGGQLQGLRGGYPVKLALGEKRTEIKVRLMVHTTPGCEVDVRVEKAALHD</sequence>
<dbReference type="RefSeq" id="WP_331785185.1">
    <property type="nucleotide sequence ID" value="NZ_JAVFKM010000001.1"/>
</dbReference>
<comment type="caution">
    <text evidence="3">The sequence shown here is derived from an EMBL/GenBank/DDBJ whole genome shotgun (WGS) entry which is preliminary data.</text>
</comment>
<reference evidence="3 4" key="1">
    <citation type="submission" date="2023-08" db="EMBL/GenBank/DDBJ databases">
        <authorList>
            <person name="Sharma P."/>
            <person name="Verma V."/>
            <person name="Mohan M.K."/>
            <person name="Dubey A.K."/>
        </authorList>
    </citation>
    <scope>NUCLEOTIDE SEQUENCE [LARGE SCALE GENOMIC DNA]</scope>
    <source>
        <strain evidence="3 4">ADP4</strain>
    </source>
</reference>
<protein>
    <submittedName>
        <fullName evidence="3">Uncharacterized protein</fullName>
    </submittedName>
</protein>
<feature type="transmembrane region" description="Helical" evidence="2">
    <location>
        <begin position="95"/>
        <end position="117"/>
    </location>
</feature>
<feature type="transmembrane region" description="Helical" evidence="2">
    <location>
        <begin position="65"/>
        <end position="83"/>
    </location>
</feature>
<dbReference type="EMBL" id="JAVFKM010000001">
    <property type="protein sequence ID" value="MEF3112121.1"/>
    <property type="molecule type" value="Genomic_DNA"/>
</dbReference>
<evidence type="ECO:0000313" key="4">
    <source>
        <dbReference type="Proteomes" id="UP001348265"/>
    </source>
</evidence>
<evidence type="ECO:0000313" key="3">
    <source>
        <dbReference type="EMBL" id="MEF3112121.1"/>
    </source>
</evidence>
<gene>
    <name evidence="3" type="ORF">RB636_02725</name>
</gene>
<feature type="region of interest" description="Disordered" evidence="1">
    <location>
        <begin position="1"/>
        <end position="31"/>
    </location>
</feature>
<keyword evidence="2" id="KW-1133">Transmembrane helix</keyword>
<evidence type="ECO:0000256" key="2">
    <source>
        <dbReference type="SAM" id="Phobius"/>
    </source>
</evidence>